<dbReference type="SMART" id="SM00471">
    <property type="entry name" value="HDc"/>
    <property type="match status" value="1"/>
</dbReference>
<dbReference type="EMBL" id="PQFF01000032">
    <property type="protein sequence ID" value="RHZ87439.1"/>
    <property type="molecule type" value="Genomic_DNA"/>
</dbReference>
<dbReference type="SUPFAM" id="SSF109604">
    <property type="entry name" value="HD-domain/PDEase-like"/>
    <property type="match status" value="1"/>
</dbReference>
<evidence type="ECO:0000256" key="2">
    <source>
        <dbReference type="ARBA" id="ARBA00038354"/>
    </source>
</evidence>
<evidence type="ECO:0000313" key="7">
    <source>
        <dbReference type="EMBL" id="RHZ87439.1"/>
    </source>
</evidence>
<comment type="caution">
    <text evidence="7">The sequence shown here is derived from an EMBL/GenBank/DDBJ whole genome shotgun (WGS) entry which is preliminary data.</text>
</comment>
<dbReference type="Proteomes" id="UP000266861">
    <property type="component" value="Unassembled WGS sequence"/>
</dbReference>
<evidence type="ECO:0000259" key="6">
    <source>
        <dbReference type="SMART" id="SM00471"/>
    </source>
</evidence>
<keyword evidence="8" id="KW-1185">Reference proteome</keyword>
<comment type="function">
    <text evidence="1">ppGpp hydrolyzing enzyme involved in starvation response.</text>
</comment>
<sequence>MSSEEETKENKIVTQFDITKFLDAIDFAAKKHAFQRRKDVERTPYINHPIGVAKNLADACIFDLATIQAAILHDTVEDTDTTFEEIEERFGKEVRDIVDEVTDDKELPYSERKRLQIAKAVKLADKLNNLRDMQRSIPVDWTEKRVQEYFQWAKKVTDGKVLMSQGNQSEIRRSIR</sequence>
<comment type="similarity">
    <text evidence="2">Belongs to the MESH1 family.</text>
</comment>
<evidence type="ECO:0000313" key="8">
    <source>
        <dbReference type="Proteomes" id="UP000266861"/>
    </source>
</evidence>
<dbReference type="PANTHER" id="PTHR46246">
    <property type="entry name" value="GUANOSINE-3',5'-BIS(DIPHOSPHATE) 3'-PYROPHOSPHOHYDROLASE MESH1"/>
    <property type="match status" value="1"/>
</dbReference>
<evidence type="ECO:0000256" key="3">
    <source>
        <dbReference type="ARBA" id="ARBA00040793"/>
    </source>
</evidence>
<evidence type="ECO:0000256" key="4">
    <source>
        <dbReference type="ARBA" id="ARBA00041464"/>
    </source>
</evidence>
<evidence type="ECO:0000256" key="1">
    <source>
        <dbReference type="ARBA" id="ARBA00037781"/>
    </source>
</evidence>
<dbReference type="InterPro" id="IPR003607">
    <property type="entry name" value="HD/PDEase_dom"/>
</dbReference>
<name>A0A397JGM0_9GLOM</name>
<proteinExistence type="inferred from homology"/>
<reference evidence="7 8" key="1">
    <citation type="submission" date="2018-08" db="EMBL/GenBank/DDBJ databases">
        <title>Genome and evolution of the arbuscular mycorrhizal fungus Diversispora epigaea (formerly Glomus versiforme) and its bacterial endosymbionts.</title>
        <authorList>
            <person name="Sun X."/>
            <person name="Fei Z."/>
            <person name="Harrison M."/>
        </authorList>
    </citation>
    <scope>NUCLEOTIDE SEQUENCE [LARGE SCALE GENOMIC DNA]</scope>
    <source>
        <strain evidence="7 8">IT104</strain>
    </source>
</reference>
<dbReference type="STRING" id="1348612.A0A397JGM0"/>
<dbReference type="Pfam" id="PF13328">
    <property type="entry name" value="HD_4"/>
    <property type="match status" value="1"/>
</dbReference>
<feature type="domain" description="HD/PDEase" evidence="6">
    <location>
        <begin position="41"/>
        <end position="139"/>
    </location>
</feature>
<protein>
    <recommendedName>
        <fullName evidence="3">Guanosine-3',5'-bis(diphosphate) 3'-pyrophosphohydrolase MESH1</fullName>
    </recommendedName>
    <alternativeName>
        <fullName evidence="4">Metazoan SpoT homolog 1</fullName>
    </alternativeName>
    <alternativeName>
        <fullName evidence="5">Penta-phosphate guanosine-3'-pyrophosphohydrolase</fullName>
    </alternativeName>
</protein>
<dbReference type="PANTHER" id="PTHR46246:SF1">
    <property type="entry name" value="GUANOSINE-3',5'-BIS(DIPHOSPHATE) 3'-PYROPHOSPHOHYDROLASE MESH1"/>
    <property type="match status" value="1"/>
</dbReference>
<dbReference type="GO" id="GO:0008893">
    <property type="term" value="F:guanosine-3',5'-bis(diphosphate) 3'-diphosphatase activity"/>
    <property type="evidence" value="ECO:0007669"/>
    <property type="project" value="TreeGrafter"/>
</dbReference>
<dbReference type="Gene3D" id="1.10.3210.10">
    <property type="entry name" value="Hypothetical protein af1432"/>
    <property type="match status" value="1"/>
</dbReference>
<accession>A0A397JGM0</accession>
<gene>
    <name evidence="7" type="ORF">Glove_34g93</name>
</gene>
<organism evidence="7 8">
    <name type="scientific">Diversispora epigaea</name>
    <dbReference type="NCBI Taxonomy" id="1348612"/>
    <lineage>
        <taxon>Eukaryota</taxon>
        <taxon>Fungi</taxon>
        <taxon>Fungi incertae sedis</taxon>
        <taxon>Mucoromycota</taxon>
        <taxon>Glomeromycotina</taxon>
        <taxon>Glomeromycetes</taxon>
        <taxon>Diversisporales</taxon>
        <taxon>Diversisporaceae</taxon>
        <taxon>Diversispora</taxon>
    </lineage>
</organism>
<dbReference type="CDD" id="cd00077">
    <property type="entry name" value="HDc"/>
    <property type="match status" value="1"/>
</dbReference>
<dbReference type="InterPro" id="IPR052194">
    <property type="entry name" value="MESH1"/>
</dbReference>
<evidence type="ECO:0000256" key="5">
    <source>
        <dbReference type="ARBA" id="ARBA00041770"/>
    </source>
</evidence>
<dbReference type="AlphaFoldDB" id="A0A397JGM0"/>
<dbReference type="OrthoDB" id="430679at2759"/>